<dbReference type="Pfam" id="PF22076">
    <property type="entry name" value="Cep192_D6"/>
    <property type="match status" value="1"/>
</dbReference>
<feature type="domain" description="Cep192-like" evidence="3">
    <location>
        <begin position="1"/>
        <end position="41"/>
    </location>
</feature>
<dbReference type="GO" id="GO:0071539">
    <property type="term" value="P:protein localization to centrosome"/>
    <property type="evidence" value="ECO:0007669"/>
    <property type="project" value="InterPro"/>
</dbReference>
<protein>
    <submittedName>
        <fullName evidence="4">Uncharacterized protein</fullName>
    </submittedName>
</protein>
<dbReference type="InterPro" id="IPR054092">
    <property type="entry name" value="Cep192-like_D6"/>
</dbReference>
<dbReference type="AlphaFoldDB" id="A0A452DKK2"/>
<dbReference type="InterPro" id="IPR039103">
    <property type="entry name" value="Spd-2/CEP192"/>
</dbReference>
<dbReference type="GO" id="GO:0051298">
    <property type="term" value="P:centrosome duplication"/>
    <property type="evidence" value="ECO:0007669"/>
    <property type="project" value="InterPro"/>
</dbReference>
<evidence type="ECO:0000259" key="1">
    <source>
        <dbReference type="Pfam" id="PF22065"/>
    </source>
</evidence>
<evidence type="ECO:0000313" key="4">
    <source>
        <dbReference type="Ensembl" id="ENSCHIP00000000365.1"/>
    </source>
</evidence>
<reference evidence="4 5" key="1">
    <citation type="submission" date="2016-04" db="EMBL/GenBank/DDBJ databases">
        <title>Polished mammalian reference genomes with single-molecule sequencing and chromosome conformation capture applied to the Capra hircus genome.</title>
        <authorList>
            <person name="Bickhart D.M."/>
            <person name="Koren S."/>
            <person name="Rosen B."/>
            <person name="Hastie A."/>
            <person name="Liachko I."/>
            <person name="Sullivan S.T."/>
            <person name="Burton J."/>
            <person name="Sayre B.L."/>
            <person name="Huson H.J."/>
            <person name="Lee J."/>
            <person name="Lam E."/>
            <person name="Kelley C.M."/>
            <person name="Hutchison J.L."/>
            <person name="Zhou Y."/>
            <person name="Sun J."/>
            <person name="Crisa A."/>
            <person name="Schwartz J.C."/>
            <person name="Hammond J.A."/>
            <person name="Schroeder S.G."/>
            <person name="Liu G.E."/>
            <person name="Dunham M."/>
            <person name="Shendure J."/>
            <person name="Sonstegard T.S."/>
            <person name="Phillippy A.M."/>
            <person name="Van Tassell C.P."/>
            <person name="Smith T.P."/>
        </authorList>
    </citation>
    <scope>NUCLEOTIDE SEQUENCE [LARGE SCALE GENOMIC DNA]</scope>
</reference>
<dbReference type="PANTHER" id="PTHR16029">
    <property type="entry name" value="CENTROSOMAL PROTEIN OF 192 KDA"/>
    <property type="match status" value="1"/>
</dbReference>
<dbReference type="GO" id="GO:0090222">
    <property type="term" value="P:centrosome-templated microtubule nucleation"/>
    <property type="evidence" value="ECO:0007669"/>
    <property type="project" value="InterPro"/>
</dbReference>
<dbReference type="GO" id="GO:0090307">
    <property type="term" value="P:mitotic spindle assembly"/>
    <property type="evidence" value="ECO:0007669"/>
    <property type="project" value="TreeGrafter"/>
</dbReference>
<dbReference type="GeneTree" id="ENSGT00510000048187"/>
<dbReference type="Gene3D" id="2.60.40.10">
    <property type="entry name" value="Immunoglobulins"/>
    <property type="match status" value="1"/>
</dbReference>
<organism evidence="4 5">
    <name type="scientific">Capra hircus</name>
    <name type="common">Goat</name>
    <dbReference type="NCBI Taxonomy" id="9925"/>
    <lineage>
        <taxon>Eukaryota</taxon>
        <taxon>Metazoa</taxon>
        <taxon>Chordata</taxon>
        <taxon>Craniata</taxon>
        <taxon>Vertebrata</taxon>
        <taxon>Euteleostomi</taxon>
        <taxon>Mammalia</taxon>
        <taxon>Eutheria</taxon>
        <taxon>Laurasiatheria</taxon>
        <taxon>Artiodactyla</taxon>
        <taxon>Ruminantia</taxon>
        <taxon>Pecora</taxon>
        <taxon>Bovidae</taxon>
        <taxon>Caprinae</taxon>
        <taxon>Capra</taxon>
    </lineage>
</organism>
<dbReference type="PANTHER" id="PTHR16029:SF11">
    <property type="entry name" value="CENTROSOMAL PROTEIN OF 192 KDA"/>
    <property type="match status" value="1"/>
</dbReference>
<dbReference type="GO" id="GO:0000242">
    <property type="term" value="C:pericentriolar material"/>
    <property type="evidence" value="ECO:0007669"/>
    <property type="project" value="TreeGrafter"/>
</dbReference>
<dbReference type="InterPro" id="IPR054087">
    <property type="entry name" value="Cep192-like_D7"/>
</dbReference>
<dbReference type="Ensembl" id="ENSCHIT00000000390.1">
    <property type="protein sequence ID" value="ENSCHIP00000000365.1"/>
    <property type="gene ID" value="ENSCHIG00000000257.1"/>
</dbReference>
<reference evidence="4" key="2">
    <citation type="submission" date="2025-08" db="UniProtKB">
        <authorList>
            <consortium name="Ensembl"/>
        </authorList>
    </citation>
    <scope>IDENTIFICATION</scope>
</reference>
<dbReference type="GO" id="GO:0005814">
    <property type="term" value="C:centriole"/>
    <property type="evidence" value="ECO:0007669"/>
    <property type="project" value="TreeGrafter"/>
</dbReference>
<feature type="domain" description="Cep192-like" evidence="2">
    <location>
        <begin position="247"/>
        <end position="304"/>
    </location>
</feature>
<feature type="domain" description="Cep192-like" evidence="1">
    <location>
        <begin position="79"/>
        <end position="201"/>
    </location>
</feature>
<name>A0A452DKK2_CAPHI</name>
<dbReference type="EMBL" id="LWLT01000023">
    <property type="status" value="NOT_ANNOTATED_CDS"/>
    <property type="molecule type" value="Genomic_DNA"/>
</dbReference>
<dbReference type="STRING" id="9925.ENSCHIP00000000365"/>
<dbReference type="Proteomes" id="UP000291000">
    <property type="component" value="Chromosome 24"/>
</dbReference>
<dbReference type="InterPro" id="IPR013783">
    <property type="entry name" value="Ig-like_fold"/>
</dbReference>
<proteinExistence type="predicted"/>
<dbReference type="GO" id="GO:0019901">
    <property type="term" value="F:protein kinase binding"/>
    <property type="evidence" value="ECO:0007669"/>
    <property type="project" value="TreeGrafter"/>
</dbReference>
<dbReference type="Pfam" id="PF22065">
    <property type="entry name" value="Cep192_D7"/>
    <property type="match status" value="1"/>
</dbReference>
<sequence>MQILVSPNSSLSTKQSMFPWSGLIYIHCDNGQKKIVKVQIREDLTQEELFTHLTSSPLGILSQETERAVNLVKPATKPPSTKVELRNKTVTFPPTEPGETSGNYLELENHGDTDVRWHLSSLAPPYVKGVDESGDVFRATYAAFRCSPISGVLEGHSVQKVSIMFLPRDRGDYAQFWDVECHPVKEAHLKHTLRFQLSGHSVRAESEPGISRISTNSLIKIDNILKLRRQAVSEASALIPGRQFDLTHRGVYAPEDVYQFLPTRVGESRTLKVNLRNNSFITHSLKFLSPREPFYVKHSKYSLR</sequence>
<dbReference type="Bgee" id="ENSCHIG00000000257">
    <property type="expression patterns" value="Expressed in rumen and 16 other cell types or tissues"/>
</dbReference>
<evidence type="ECO:0000259" key="2">
    <source>
        <dbReference type="Pfam" id="PF22066"/>
    </source>
</evidence>
<dbReference type="Pfam" id="PF22066">
    <property type="entry name" value="Cep192_D8"/>
    <property type="match status" value="1"/>
</dbReference>
<reference evidence="4" key="3">
    <citation type="submission" date="2025-09" db="UniProtKB">
        <authorList>
            <consortium name="Ensembl"/>
        </authorList>
    </citation>
    <scope>IDENTIFICATION</scope>
</reference>
<keyword evidence="5" id="KW-1185">Reference proteome</keyword>
<evidence type="ECO:0000259" key="3">
    <source>
        <dbReference type="Pfam" id="PF22076"/>
    </source>
</evidence>
<accession>A0A452DKK2</accession>
<dbReference type="OMA" id="HTIRAMH"/>
<dbReference type="GO" id="GO:0005737">
    <property type="term" value="C:cytoplasm"/>
    <property type="evidence" value="ECO:0007669"/>
    <property type="project" value="TreeGrafter"/>
</dbReference>
<dbReference type="InterPro" id="IPR054088">
    <property type="entry name" value="Cep192-like_D8"/>
</dbReference>
<evidence type="ECO:0000313" key="5">
    <source>
        <dbReference type="Proteomes" id="UP000291000"/>
    </source>
</evidence>